<comment type="caution">
    <text evidence="4">The sequence shown here is derived from an EMBL/GenBank/DDBJ whole genome shotgun (WGS) entry which is preliminary data.</text>
</comment>
<proteinExistence type="predicted"/>
<dbReference type="EMBL" id="SDHZ01000004">
    <property type="protein sequence ID" value="RXK81409.1"/>
    <property type="molecule type" value="Genomic_DNA"/>
</dbReference>
<dbReference type="InterPro" id="IPR041700">
    <property type="entry name" value="OMP_b-brl_3"/>
</dbReference>
<dbReference type="SUPFAM" id="SSF49478">
    <property type="entry name" value="Cna protein B-type domain"/>
    <property type="match status" value="1"/>
</dbReference>
<evidence type="ECO:0000256" key="1">
    <source>
        <dbReference type="SAM" id="MobiDB-lite"/>
    </source>
</evidence>
<dbReference type="AlphaFoldDB" id="A0A4Q1D108"/>
<feature type="chain" id="PRO_5020647311" description="Outer membrane protein beta-barrel domain-containing protein" evidence="2">
    <location>
        <begin position="22"/>
        <end position="920"/>
    </location>
</feature>
<dbReference type="SUPFAM" id="SSF56935">
    <property type="entry name" value="Porins"/>
    <property type="match status" value="1"/>
</dbReference>
<evidence type="ECO:0000256" key="2">
    <source>
        <dbReference type="SAM" id="SignalP"/>
    </source>
</evidence>
<feature type="region of interest" description="Disordered" evidence="1">
    <location>
        <begin position="413"/>
        <end position="442"/>
    </location>
</feature>
<feature type="domain" description="Outer membrane protein beta-barrel" evidence="3">
    <location>
        <begin position="456"/>
        <end position="773"/>
    </location>
</feature>
<feature type="compositionally biased region" description="Polar residues" evidence="1">
    <location>
        <begin position="418"/>
        <end position="437"/>
    </location>
</feature>
<dbReference type="OrthoDB" id="606930at2"/>
<keyword evidence="2" id="KW-0732">Signal</keyword>
<dbReference type="Pfam" id="PF14905">
    <property type="entry name" value="OMP_b-brl_3"/>
    <property type="match status" value="1"/>
</dbReference>
<sequence>MNKLSATLVCLVFVCVSFGQSATMKGQLLDSFNQQRMPNAAVALLHAKDSVMYAFERTDAGGNFNFKQVNPGKYVLLITAPNYADYADTFMLAENANLDLKTIPLLLKARLLEDVVVRQTVAAIKIKGDTTEFKADSFQVRANASVEELLKKLPGIKVDKDGKISVFGETVERVLVDGEEFFGNDPTLVTQNLRADMVDKVQVYDKKSDQATFTGIEDGERSKTINLKLKEDKKRGYFGKLNIGRGTDGFYDMQAMFNLFRNKERLSVFGISSTTGTMGLNWQDEGKFGQAEELNYNEEEGYFTGSDNWDGLWAGYYDNRGLPDTKTAGVHYDTKWDGDKQKLNGNYKMQDLTIVGQSTQNTQYLLPDSSYYNNSVQSFSNQALRHNVNGAYDWQVDSSSSFKVTALGTWEHKETTEDNSSNSLAMDKSLVNQNNRRTTNEGDARVFNSDMIWRKKYRKTGRSLSAAFSQKYRSNEGEGYLRSNTSFYNISGTLDSTQFIDQLKVNRSERLTLDGNVTYSEPLSATSFLIANYGVVVDNNDALRSSYNKINDKYELLDSTYSSNYRFNIFTHKGGLSYKYVKNKIRVSIGGNIGVTSFRQNDLYRNNIRTRDFINWFPKASLNYTIGKTGAFVARYEGRTQQPNINDIQPLQANDNPLFITMGNPDLKPSFNNRIELNYRSYQALKQRFLYTGMYLSSTNNAISWKNTIDEAGKTFRQAVNLNGNWNTSFRAMYGFKLKKLNLDLRPGFNVSYGRTVNYVNGLLGKNNNTAGNIDLSIGRSSEKVEFYVYGSLSYTHSKSSLQLQQRTNYWTSYIEPGISWKLPWRLVLATDMNISLRQKLTPDEPDNNVVLWKASIEKKFMKSEALSLKVSVNDILNQNNGFNRSANNNMISQSTYTTIRRYGQLSVIWNFNKMGGVTK</sequence>
<dbReference type="Proteomes" id="UP000290545">
    <property type="component" value="Unassembled WGS sequence"/>
</dbReference>
<protein>
    <recommendedName>
        <fullName evidence="3">Outer membrane protein beta-barrel domain-containing protein</fullName>
    </recommendedName>
</protein>
<evidence type="ECO:0000313" key="4">
    <source>
        <dbReference type="EMBL" id="RXK81409.1"/>
    </source>
</evidence>
<dbReference type="Pfam" id="PF13620">
    <property type="entry name" value="CarboxypepD_reg"/>
    <property type="match status" value="1"/>
</dbReference>
<evidence type="ECO:0000259" key="3">
    <source>
        <dbReference type="Pfam" id="PF14905"/>
    </source>
</evidence>
<accession>A0A4Q1D108</accession>
<dbReference type="RefSeq" id="WP_129005660.1">
    <property type="nucleotide sequence ID" value="NZ_SDHZ01000004.1"/>
</dbReference>
<organism evidence="4 5">
    <name type="scientific">Filimonas effusa</name>
    <dbReference type="NCBI Taxonomy" id="2508721"/>
    <lineage>
        <taxon>Bacteria</taxon>
        <taxon>Pseudomonadati</taxon>
        <taxon>Bacteroidota</taxon>
        <taxon>Chitinophagia</taxon>
        <taxon>Chitinophagales</taxon>
        <taxon>Chitinophagaceae</taxon>
        <taxon>Filimonas</taxon>
    </lineage>
</organism>
<gene>
    <name evidence="4" type="ORF">ESB13_20970</name>
</gene>
<dbReference type="InterPro" id="IPR013783">
    <property type="entry name" value="Ig-like_fold"/>
</dbReference>
<keyword evidence="5" id="KW-1185">Reference proteome</keyword>
<reference evidence="4 5" key="1">
    <citation type="submission" date="2019-01" db="EMBL/GenBank/DDBJ databases">
        <title>Filimonas sp. strain TTM-71.</title>
        <authorList>
            <person name="Chen W.-M."/>
        </authorList>
    </citation>
    <scope>NUCLEOTIDE SEQUENCE [LARGE SCALE GENOMIC DNA]</scope>
    <source>
        <strain evidence="4 5">TTM-71</strain>
    </source>
</reference>
<evidence type="ECO:0000313" key="5">
    <source>
        <dbReference type="Proteomes" id="UP000290545"/>
    </source>
</evidence>
<dbReference type="Gene3D" id="2.60.40.10">
    <property type="entry name" value="Immunoglobulins"/>
    <property type="match status" value="1"/>
</dbReference>
<feature type="signal peptide" evidence="2">
    <location>
        <begin position="1"/>
        <end position="21"/>
    </location>
</feature>
<name>A0A4Q1D108_9BACT</name>